<evidence type="ECO:0000256" key="5">
    <source>
        <dbReference type="SAM" id="Phobius"/>
    </source>
</evidence>
<dbReference type="GO" id="GO:0004713">
    <property type="term" value="F:protein tyrosine kinase activity"/>
    <property type="evidence" value="ECO:0007669"/>
    <property type="project" value="TreeGrafter"/>
</dbReference>
<dbReference type="Proteomes" id="UP000287605">
    <property type="component" value="Unassembled WGS sequence"/>
</dbReference>
<dbReference type="InterPro" id="IPR050445">
    <property type="entry name" value="Bact_polysacc_biosynth/exp"/>
</dbReference>
<feature type="domain" description="Tyrosine-protein kinase G-rich" evidence="6">
    <location>
        <begin position="79"/>
        <end position="147"/>
    </location>
</feature>
<evidence type="ECO:0000256" key="4">
    <source>
        <dbReference type="SAM" id="MobiDB-lite"/>
    </source>
</evidence>
<organism evidence="7 8">
    <name type="scientific">Vagococcus elongatus</name>
    <dbReference type="NCBI Taxonomy" id="180344"/>
    <lineage>
        <taxon>Bacteria</taxon>
        <taxon>Bacillati</taxon>
        <taxon>Bacillota</taxon>
        <taxon>Bacilli</taxon>
        <taxon>Lactobacillales</taxon>
        <taxon>Enterococcaceae</taxon>
        <taxon>Vagococcus</taxon>
    </lineage>
</organism>
<comment type="caution">
    <text evidence="7">The sequence shown here is derived from an EMBL/GenBank/DDBJ whole genome shotgun (WGS) entry which is preliminary data.</text>
</comment>
<feature type="region of interest" description="Disordered" evidence="4">
    <location>
        <begin position="191"/>
        <end position="226"/>
    </location>
</feature>
<name>A0A430B402_9ENTE</name>
<gene>
    <name evidence="7" type="ORF">CBF29_01430</name>
</gene>
<keyword evidence="8" id="KW-1185">Reference proteome</keyword>
<keyword evidence="5" id="KW-0812">Transmembrane</keyword>
<dbReference type="PANTHER" id="PTHR32309:SF13">
    <property type="entry name" value="FERRIC ENTEROBACTIN TRANSPORT PROTEIN FEPE"/>
    <property type="match status" value="1"/>
</dbReference>
<dbReference type="Pfam" id="PF13807">
    <property type="entry name" value="GNVR"/>
    <property type="match status" value="1"/>
</dbReference>
<evidence type="ECO:0000256" key="1">
    <source>
        <dbReference type="ARBA" id="ARBA00005132"/>
    </source>
</evidence>
<dbReference type="GO" id="GO:0000271">
    <property type="term" value="P:polysaccharide biosynthetic process"/>
    <property type="evidence" value="ECO:0007669"/>
    <property type="project" value="UniProtKB-KW"/>
</dbReference>
<evidence type="ECO:0000259" key="6">
    <source>
        <dbReference type="Pfam" id="PF13807"/>
    </source>
</evidence>
<dbReference type="GO" id="GO:0005886">
    <property type="term" value="C:plasma membrane"/>
    <property type="evidence" value="ECO:0007669"/>
    <property type="project" value="TreeGrafter"/>
</dbReference>
<evidence type="ECO:0000313" key="7">
    <source>
        <dbReference type="EMBL" id="RSU15029.1"/>
    </source>
</evidence>
<accession>A0A430B402</accession>
<reference evidence="7 8" key="1">
    <citation type="submission" date="2017-05" db="EMBL/GenBank/DDBJ databases">
        <title>Vagococcus spp. assemblies.</title>
        <authorList>
            <person name="Gulvik C.A."/>
        </authorList>
    </citation>
    <scope>NUCLEOTIDE SEQUENCE [LARGE SCALE GENOMIC DNA]</scope>
    <source>
        <strain evidence="7 8">CCUG 51432</strain>
    </source>
</reference>
<dbReference type="InterPro" id="IPR032807">
    <property type="entry name" value="GNVR"/>
</dbReference>
<protein>
    <recommendedName>
        <fullName evidence="6">Tyrosine-protein kinase G-rich domain-containing protein</fullName>
    </recommendedName>
</protein>
<proteinExistence type="predicted"/>
<comment type="pathway">
    <text evidence="1">Capsule biogenesis; capsule polysaccharide biosynthesis.</text>
</comment>
<evidence type="ECO:0000313" key="8">
    <source>
        <dbReference type="Proteomes" id="UP000287605"/>
    </source>
</evidence>
<dbReference type="EMBL" id="NGKA01000002">
    <property type="protein sequence ID" value="RSU15029.1"/>
    <property type="molecule type" value="Genomic_DNA"/>
</dbReference>
<dbReference type="AlphaFoldDB" id="A0A430B402"/>
<evidence type="ECO:0000256" key="2">
    <source>
        <dbReference type="ARBA" id="ARBA00022903"/>
    </source>
</evidence>
<evidence type="ECO:0000256" key="3">
    <source>
        <dbReference type="ARBA" id="ARBA00023169"/>
    </source>
</evidence>
<keyword evidence="2" id="KW-0972">Capsule biogenesis/degradation</keyword>
<dbReference type="PANTHER" id="PTHR32309">
    <property type="entry name" value="TYROSINE-PROTEIN KINASE"/>
    <property type="match status" value="1"/>
</dbReference>
<keyword evidence="3" id="KW-0270">Exopolysaccharide synthesis</keyword>
<feature type="transmembrane region" description="Helical" evidence="5">
    <location>
        <begin position="128"/>
        <end position="148"/>
    </location>
</feature>
<sequence length="226" mass="25072">MIAKINMGPESNSNVNDINFNLQMINTYKDFIRSDSVLDDTGRILKEVNNYEVTSQELKNMVSVEQTANSQMFTIKAVSQDATLSQAVAGALGQVFQEQVVSVLNIDKVTILSGAALNESPVSPNVKLNLLIGSVLGIMLGIALAFLLEVMDKTVKSEKEITEIFELPIMGIIPHLPKKAENIATQKELLHDQRKGSESYSRPTELPTSRNSSDDRVVRRRKRNRV</sequence>
<keyword evidence="5" id="KW-0472">Membrane</keyword>
<feature type="compositionally biased region" description="Polar residues" evidence="4">
    <location>
        <begin position="198"/>
        <end position="208"/>
    </location>
</feature>
<keyword evidence="5" id="KW-1133">Transmembrane helix</keyword>